<protein>
    <submittedName>
        <fullName evidence="1">Uncharacterized protein</fullName>
    </submittedName>
</protein>
<proteinExistence type="predicted"/>
<comment type="caution">
    <text evidence="1">The sequence shown here is derived from an EMBL/GenBank/DDBJ whole genome shotgun (WGS) entry which is preliminary data.</text>
</comment>
<sequence length="339" mass="38233">MKAVRKLLFIATLGMAITMTGCGVQKTQQNNSTKSTEKTSGQEKKELTMNDKSKDMRDILKDMRVQLSKNQEDKVSEGGTKLQESWKEFEEKFEDDLKDKYLDLYVKIEDPLEVIEAASKVKPLDSKVLNKSIDKLDEELVKLQKIDATTTGLENMRNALKEMNDQLKSKEEDKAIKTSEKLEENWKPIEDGIKDSYKDLYEKVESPLGAINAGVKISPLDTKSLSASIEELDKELNQLQKSISFSSAPQDMKTALAKIKKFSSPVNKEKVTKYVARLEKYWSTSEEIVKQKNATLYEKIEVPMGAIQSASKASTIDANTIVSAAEQLDKLLTDMQNLK</sequence>
<organism evidence="1 2">
    <name type="scientific">Inconstantimicrobium mannanitabidum</name>
    <dbReference type="NCBI Taxonomy" id="1604901"/>
    <lineage>
        <taxon>Bacteria</taxon>
        <taxon>Bacillati</taxon>
        <taxon>Bacillota</taxon>
        <taxon>Clostridia</taxon>
        <taxon>Eubacteriales</taxon>
        <taxon>Clostridiaceae</taxon>
        <taxon>Inconstantimicrobium</taxon>
    </lineage>
</organism>
<evidence type="ECO:0000313" key="2">
    <source>
        <dbReference type="Proteomes" id="UP001058074"/>
    </source>
</evidence>
<name>A0ACB5R9T8_9CLOT</name>
<dbReference type="Proteomes" id="UP001058074">
    <property type="component" value="Unassembled WGS sequence"/>
</dbReference>
<keyword evidence="2" id="KW-1185">Reference proteome</keyword>
<evidence type="ECO:0000313" key="1">
    <source>
        <dbReference type="EMBL" id="GKX65801.1"/>
    </source>
</evidence>
<reference evidence="1" key="1">
    <citation type="journal article" date="2025" name="Int. J. Syst. Evol. Microbiol.">
        <title>Inconstantimicrobium mannanitabidum sp. nov., a novel member of the family Clostridiaceae isolated from anoxic soil under the treatment of reductive soil disinfestation.</title>
        <authorList>
            <person name="Ueki A."/>
            <person name="Tonouchi A."/>
            <person name="Honma S."/>
            <person name="Kaku N."/>
            <person name="Ueki K."/>
        </authorList>
    </citation>
    <scope>NUCLEOTIDE SEQUENCE</scope>
    <source>
        <strain evidence="1">TW13</strain>
    </source>
</reference>
<gene>
    <name evidence="1" type="ORF">rsdtw13_10590</name>
</gene>
<dbReference type="EMBL" id="BROD01000001">
    <property type="protein sequence ID" value="GKX65801.1"/>
    <property type="molecule type" value="Genomic_DNA"/>
</dbReference>
<accession>A0ACB5R9T8</accession>